<evidence type="ECO:0000313" key="1">
    <source>
        <dbReference type="EMBL" id="KAJ8627455.1"/>
    </source>
</evidence>
<protein>
    <submittedName>
        <fullName evidence="1">Uncharacterized protein</fullName>
    </submittedName>
</protein>
<reference evidence="1 2" key="1">
    <citation type="journal article" date="2022" name="Hortic Res">
        <title>A haplotype resolved chromosomal level avocado genome allows analysis of novel avocado genes.</title>
        <authorList>
            <person name="Nath O."/>
            <person name="Fletcher S.J."/>
            <person name="Hayward A."/>
            <person name="Shaw L.M."/>
            <person name="Masouleh A.K."/>
            <person name="Furtado A."/>
            <person name="Henry R.J."/>
            <person name="Mitter N."/>
        </authorList>
    </citation>
    <scope>NUCLEOTIDE SEQUENCE [LARGE SCALE GENOMIC DNA]</scope>
    <source>
        <strain evidence="2">cv. Hass</strain>
    </source>
</reference>
<sequence>MKQFSLRQLLPVILRMPFERVDKVRKASYDYSRSLKELIAIWGARHKMLLVSEELDDSLIHNEFYMKWYSAVTRLRISSSPKKEGGEDQMIRPTQPTSKKDDDFIHKKPVRFFLDDLISTLAGNKRTSEAMNSDDMLRVLHTKVEHFNKAFENNFVEFGYGKVSLSESLGQGKMSERQQIVLKKKLEFATKSPNSKENTPLESSKNISIKSLSPVASP</sequence>
<organism evidence="1 2">
    <name type="scientific">Persea americana</name>
    <name type="common">Avocado</name>
    <dbReference type="NCBI Taxonomy" id="3435"/>
    <lineage>
        <taxon>Eukaryota</taxon>
        <taxon>Viridiplantae</taxon>
        <taxon>Streptophyta</taxon>
        <taxon>Embryophyta</taxon>
        <taxon>Tracheophyta</taxon>
        <taxon>Spermatophyta</taxon>
        <taxon>Magnoliopsida</taxon>
        <taxon>Magnoliidae</taxon>
        <taxon>Laurales</taxon>
        <taxon>Lauraceae</taxon>
        <taxon>Persea</taxon>
    </lineage>
</organism>
<dbReference type="Proteomes" id="UP001234297">
    <property type="component" value="Chromosome 6"/>
</dbReference>
<name>A0ACC2L2H9_PERAE</name>
<comment type="caution">
    <text evidence="1">The sequence shown here is derived from an EMBL/GenBank/DDBJ whole genome shotgun (WGS) entry which is preliminary data.</text>
</comment>
<evidence type="ECO:0000313" key="2">
    <source>
        <dbReference type="Proteomes" id="UP001234297"/>
    </source>
</evidence>
<accession>A0ACC2L2H9</accession>
<keyword evidence="2" id="KW-1185">Reference proteome</keyword>
<proteinExistence type="predicted"/>
<dbReference type="EMBL" id="CM056814">
    <property type="protein sequence ID" value="KAJ8627455.1"/>
    <property type="molecule type" value="Genomic_DNA"/>
</dbReference>
<gene>
    <name evidence="1" type="ORF">MRB53_020762</name>
</gene>